<evidence type="ECO:0000256" key="6">
    <source>
        <dbReference type="ARBA" id="ARBA00023002"/>
    </source>
</evidence>
<name>A0A3N5C0Q8_9THEO</name>
<dbReference type="Pfam" id="PF12831">
    <property type="entry name" value="FAD_oxidored"/>
    <property type="match status" value="1"/>
</dbReference>
<evidence type="ECO:0000256" key="2">
    <source>
        <dbReference type="ARBA" id="ARBA00006561"/>
    </source>
</evidence>
<evidence type="ECO:0000313" key="10">
    <source>
        <dbReference type="EMBL" id="RPF49741.1"/>
    </source>
</evidence>
<feature type="domain" description="4Fe-4S ferredoxin-type" evidence="9">
    <location>
        <begin position="96"/>
        <end position="125"/>
    </location>
</feature>
<dbReference type="PANTHER" id="PTHR43498">
    <property type="entry name" value="FERREDOXIN:COB-COM HETERODISULFIDE REDUCTASE SUBUNIT A"/>
    <property type="match status" value="1"/>
</dbReference>
<dbReference type="Gene3D" id="3.40.50.720">
    <property type="entry name" value="NAD(P)-binding Rossmann-like Domain"/>
    <property type="match status" value="1"/>
</dbReference>
<dbReference type="InterPro" id="IPR017896">
    <property type="entry name" value="4Fe4S_Fe-S-bd"/>
</dbReference>
<dbReference type="SUPFAM" id="SSF51905">
    <property type="entry name" value="FAD/NAD(P)-binding domain"/>
    <property type="match status" value="1"/>
</dbReference>
<accession>A0A3N5C0Q8</accession>
<dbReference type="PROSITE" id="PS00198">
    <property type="entry name" value="4FE4S_FER_1"/>
    <property type="match status" value="1"/>
</dbReference>
<evidence type="ECO:0000256" key="5">
    <source>
        <dbReference type="ARBA" id="ARBA00022827"/>
    </source>
</evidence>
<dbReference type="Gene3D" id="3.30.70.20">
    <property type="match status" value="1"/>
</dbReference>
<keyword evidence="5" id="KW-0285">Flavoprotein</keyword>
<dbReference type="GO" id="GO:0046872">
    <property type="term" value="F:metal ion binding"/>
    <property type="evidence" value="ECO:0007669"/>
    <property type="project" value="UniProtKB-KW"/>
</dbReference>
<dbReference type="RefSeq" id="WP_123927677.1">
    <property type="nucleotide sequence ID" value="NZ_RKRE01000001.1"/>
</dbReference>
<keyword evidence="7" id="KW-0408">Iron</keyword>
<comment type="similarity">
    <text evidence="2">Belongs to the HdrA family.</text>
</comment>
<feature type="domain" description="4Fe-4S ferredoxin-type" evidence="9">
    <location>
        <begin position="143"/>
        <end position="174"/>
    </location>
</feature>
<evidence type="ECO:0000256" key="1">
    <source>
        <dbReference type="ARBA" id="ARBA00001974"/>
    </source>
</evidence>
<dbReference type="OrthoDB" id="9781559at2"/>
<dbReference type="GO" id="GO:0016491">
    <property type="term" value="F:oxidoreductase activity"/>
    <property type="evidence" value="ECO:0007669"/>
    <property type="project" value="UniProtKB-KW"/>
</dbReference>
<sequence length="413" mass="44636">MGNKAILVVGGGISGITAAVEASEVGYEVILLEKRPYLGGRVTQLNQYFPKLCPPNCGLEINLRRIKNSPYIKFFTQAEVEEISGQEGNFTVKVRLNPRFVTDKCTACGKCVDVCPAERSDEFNYGLARTKAIYLPHIFAFPAKYAIDAAACEGAKCGKCVAACPYGAIDLNMQPQTITLQVGAIIWATGWNPYDISKLTQYGAGQYKNVITNVQMERLAAENGPTGGQILRPSDGKPVQKIAFVQCAGSRDENHLPFCSGVCCMASLKQATYVREKHPDAQISIFFIDIRAMGRYEDFFNRVKEMGNITLVKGKVGTITEDPATKDVTVQAEDQESGRLLSETFDLVVLATGMDPTSKYVPVELPRTPDGFVADTTPGIYGAGCVASPLDVSGSVRDATAAALKAIQSLKRG</sequence>
<proteinExistence type="inferred from homology"/>
<evidence type="ECO:0000313" key="11">
    <source>
        <dbReference type="Proteomes" id="UP000282654"/>
    </source>
</evidence>
<gene>
    <name evidence="10" type="ORF">EDD75_0561</name>
</gene>
<reference evidence="10 11" key="1">
    <citation type="submission" date="2018-11" db="EMBL/GenBank/DDBJ databases">
        <title>Genomic Encyclopedia of Type Strains, Phase IV (KMG-IV): sequencing the most valuable type-strain genomes for metagenomic binning, comparative biology and taxonomic classification.</title>
        <authorList>
            <person name="Goeker M."/>
        </authorList>
    </citation>
    <scope>NUCLEOTIDE SEQUENCE [LARGE SCALE GENOMIC DNA]</scope>
    <source>
        <strain evidence="10 11">DSM 102936</strain>
    </source>
</reference>
<keyword evidence="8" id="KW-0411">Iron-sulfur</keyword>
<keyword evidence="4" id="KW-0479">Metal-binding</keyword>
<organism evidence="10 11">
    <name type="scientific">Thermodesulfitimonas autotrophica</name>
    <dbReference type="NCBI Taxonomy" id="1894989"/>
    <lineage>
        <taxon>Bacteria</taxon>
        <taxon>Bacillati</taxon>
        <taxon>Bacillota</taxon>
        <taxon>Clostridia</taxon>
        <taxon>Thermoanaerobacterales</taxon>
        <taxon>Thermoanaerobacteraceae</taxon>
        <taxon>Thermodesulfitimonas</taxon>
    </lineage>
</organism>
<dbReference type="InterPro" id="IPR017900">
    <property type="entry name" value="4Fe4S_Fe_S_CS"/>
</dbReference>
<protein>
    <submittedName>
        <fullName evidence="10">Putative adenylylsulfate reductase-associated electron transfer protein QmoA</fullName>
    </submittedName>
</protein>
<dbReference type="PANTHER" id="PTHR43498:SF1">
    <property type="entry name" value="COB--COM HETERODISULFIDE REDUCTASE IRON-SULFUR SUBUNIT A"/>
    <property type="match status" value="1"/>
</dbReference>
<evidence type="ECO:0000256" key="4">
    <source>
        <dbReference type="ARBA" id="ARBA00022723"/>
    </source>
</evidence>
<keyword evidence="6" id="KW-0560">Oxidoreductase</keyword>
<comment type="cofactor">
    <cofactor evidence="1">
        <name>FAD</name>
        <dbReference type="ChEBI" id="CHEBI:57692"/>
    </cofactor>
</comment>
<dbReference type="InterPro" id="IPR039650">
    <property type="entry name" value="HdrA-like"/>
</dbReference>
<dbReference type="InterPro" id="IPR036188">
    <property type="entry name" value="FAD/NAD-bd_sf"/>
</dbReference>
<dbReference type="GO" id="GO:0051539">
    <property type="term" value="F:4 iron, 4 sulfur cluster binding"/>
    <property type="evidence" value="ECO:0007669"/>
    <property type="project" value="UniProtKB-KW"/>
</dbReference>
<evidence type="ECO:0000256" key="7">
    <source>
        <dbReference type="ARBA" id="ARBA00023004"/>
    </source>
</evidence>
<dbReference type="Proteomes" id="UP000282654">
    <property type="component" value="Unassembled WGS sequence"/>
</dbReference>
<keyword evidence="3" id="KW-0004">4Fe-4S</keyword>
<keyword evidence="5" id="KW-0274">FAD</keyword>
<dbReference type="PRINTS" id="PR00368">
    <property type="entry name" value="FADPNR"/>
</dbReference>
<keyword evidence="11" id="KW-1185">Reference proteome</keyword>
<dbReference type="PROSITE" id="PS51379">
    <property type="entry name" value="4FE4S_FER_2"/>
    <property type="match status" value="2"/>
</dbReference>
<evidence type="ECO:0000256" key="3">
    <source>
        <dbReference type="ARBA" id="ARBA00022485"/>
    </source>
</evidence>
<comment type="caution">
    <text evidence="10">The sequence shown here is derived from an EMBL/GenBank/DDBJ whole genome shotgun (WGS) entry which is preliminary data.</text>
</comment>
<evidence type="ECO:0000259" key="9">
    <source>
        <dbReference type="PROSITE" id="PS51379"/>
    </source>
</evidence>
<dbReference type="EMBL" id="RKRE01000001">
    <property type="protein sequence ID" value="RPF49741.1"/>
    <property type="molecule type" value="Genomic_DNA"/>
</dbReference>
<evidence type="ECO:0000256" key="8">
    <source>
        <dbReference type="ARBA" id="ARBA00023014"/>
    </source>
</evidence>
<dbReference type="Pfam" id="PF12838">
    <property type="entry name" value="Fer4_7"/>
    <property type="match status" value="1"/>
</dbReference>
<dbReference type="AlphaFoldDB" id="A0A3N5C0Q8"/>